<gene>
    <name evidence="1" type="ORF">PoB_000415500</name>
</gene>
<keyword evidence="2" id="KW-1185">Reference proteome</keyword>
<dbReference type="AlphaFoldDB" id="A0AAV3Y4Q3"/>
<dbReference type="Proteomes" id="UP000735302">
    <property type="component" value="Unassembled WGS sequence"/>
</dbReference>
<organism evidence="1 2">
    <name type="scientific">Plakobranchus ocellatus</name>
    <dbReference type="NCBI Taxonomy" id="259542"/>
    <lineage>
        <taxon>Eukaryota</taxon>
        <taxon>Metazoa</taxon>
        <taxon>Spiralia</taxon>
        <taxon>Lophotrochozoa</taxon>
        <taxon>Mollusca</taxon>
        <taxon>Gastropoda</taxon>
        <taxon>Heterobranchia</taxon>
        <taxon>Euthyneura</taxon>
        <taxon>Panpulmonata</taxon>
        <taxon>Sacoglossa</taxon>
        <taxon>Placobranchoidea</taxon>
        <taxon>Plakobranchidae</taxon>
        <taxon>Plakobranchus</taxon>
    </lineage>
</organism>
<reference evidence="1 2" key="1">
    <citation type="journal article" date="2021" name="Elife">
        <title>Chloroplast acquisition without the gene transfer in kleptoplastic sea slugs, Plakobranchus ocellatus.</title>
        <authorList>
            <person name="Maeda T."/>
            <person name="Takahashi S."/>
            <person name="Yoshida T."/>
            <person name="Shimamura S."/>
            <person name="Takaki Y."/>
            <person name="Nagai Y."/>
            <person name="Toyoda A."/>
            <person name="Suzuki Y."/>
            <person name="Arimoto A."/>
            <person name="Ishii H."/>
            <person name="Satoh N."/>
            <person name="Nishiyama T."/>
            <person name="Hasebe M."/>
            <person name="Maruyama T."/>
            <person name="Minagawa J."/>
            <person name="Obokata J."/>
            <person name="Shigenobu S."/>
        </authorList>
    </citation>
    <scope>NUCLEOTIDE SEQUENCE [LARGE SCALE GENOMIC DNA]</scope>
</reference>
<name>A0AAV3Y4Q3_9GAST</name>
<accession>A0AAV3Y4Q3</accession>
<sequence length="91" mass="9889">MTLHSEVALDSDPEAQLNWHSIIMLTNTAAHDHLAVNTLKPRATSFLQNLLPVRTVRNGCAGPEYEGHGIAMAAFYAESSDNGDKLPAVQF</sequence>
<comment type="caution">
    <text evidence="1">The sequence shown here is derived from an EMBL/GenBank/DDBJ whole genome shotgun (WGS) entry which is preliminary data.</text>
</comment>
<dbReference type="EMBL" id="BLXT01000501">
    <property type="protein sequence ID" value="GFN77649.1"/>
    <property type="molecule type" value="Genomic_DNA"/>
</dbReference>
<evidence type="ECO:0000313" key="2">
    <source>
        <dbReference type="Proteomes" id="UP000735302"/>
    </source>
</evidence>
<proteinExistence type="predicted"/>
<protein>
    <submittedName>
        <fullName evidence="1">Uncharacterized protein</fullName>
    </submittedName>
</protein>
<evidence type="ECO:0000313" key="1">
    <source>
        <dbReference type="EMBL" id="GFN77649.1"/>
    </source>
</evidence>